<evidence type="ECO:0000313" key="2">
    <source>
        <dbReference type="Proteomes" id="UP001596031"/>
    </source>
</evidence>
<keyword evidence="2" id="KW-1185">Reference proteome</keyword>
<dbReference type="SUPFAM" id="SSF88659">
    <property type="entry name" value="Sigma3 and sigma4 domains of RNA polymerase sigma factors"/>
    <property type="match status" value="1"/>
</dbReference>
<dbReference type="Proteomes" id="UP001596031">
    <property type="component" value="Unassembled WGS sequence"/>
</dbReference>
<reference evidence="2" key="1">
    <citation type="journal article" date="2019" name="Int. J. Syst. Evol. Microbiol.">
        <title>The Global Catalogue of Microorganisms (GCM) 10K type strain sequencing project: providing services to taxonomists for standard genome sequencing and annotation.</title>
        <authorList>
            <consortium name="The Broad Institute Genomics Platform"/>
            <consortium name="The Broad Institute Genome Sequencing Center for Infectious Disease"/>
            <person name="Wu L."/>
            <person name="Ma J."/>
        </authorList>
    </citation>
    <scope>NUCLEOTIDE SEQUENCE [LARGE SCALE GENOMIC DNA]</scope>
    <source>
        <strain evidence="2">CCUG 38813</strain>
    </source>
</reference>
<name>A0ABW0PFH2_9BURK</name>
<dbReference type="InterPro" id="IPR013324">
    <property type="entry name" value="RNA_pol_sigma_r3/r4-like"/>
</dbReference>
<proteinExistence type="predicted"/>
<sequence length="75" mass="8464">MSSINVGMSVAVRALEELPAEQQAVYRARYVADETRELTCARLGMAPERYDDVLKETLRSLRRMVSATTRTMVKA</sequence>
<dbReference type="RefSeq" id="WP_379719216.1">
    <property type="nucleotide sequence ID" value="NZ_JBHSMS010000026.1"/>
</dbReference>
<comment type="caution">
    <text evidence="1">The sequence shown here is derived from an EMBL/GenBank/DDBJ whole genome shotgun (WGS) entry which is preliminary data.</text>
</comment>
<accession>A0ABW0PFH2</accession>
<organism evidence="1 2">
    <name type="scientific">Massilia jejuensis</name>
    <dbReference type="NCBI Taxonomy" id="648894"/>
    <lineage>
        <taxon>Bacteria</taxon>
        <taxon>Pseudomonadati</taxon>
        <taxon>Pseudomonadota</taxon>
        <taxon>Betaproteobacteria</taxon>
        <taxon>Burkholderiales</taxon>
        <taxon>Oxalobacteraceae</taxon>
        <taxon>Telluria group</taxon>
        <taxon>Massilia</taxon>
    </lineage>
</organism>
<evidence type="ECO:0000313" key="1">
    <source>
        <dbReference type="EMBL" id="MFC5511048.1"/>
    </source>
</evidence>
<evidence type="ECO:0008006" key="3">
    <source>
        <dbReference type="Google" id="ProtNLM"/>
    </source>
</evidence>
<dbReference type="InterPro" id="IPR036388">
    <property type="entry name" value="WH-like_DNA-bd_sf"/>
</dbReference>
<dbReference type="EMBL" id="JBHSMS010000026">
    <property type="protein sequence ID" value="MFC5511048.1"/>
    <property type="molecule type" value="Genomic_DNA"/>
</dbReference>
<protein>
    <recommendedName>
        <fullName evidence="3">Sigma-70-like protein</fullName>
    </recommendedName>
</protein>
<dbReference type="Gene3D" id="1.10.10.10">
    <property type="entry name" value="Winged helix-like DNA-binding domain superfamily/Winged helix DNA-binding domain"/>
    <property type="match status" value="1"/>
</dbReference>
<gene>
    <name evidence="1" type="ORF">ACFPOU_07905</name>
</gene>